<dbReference type="EMBL" id="AKIJ01000004">
    <property type="protein sequence ID" value="KFG25851.1"/>
    <property type="molecule type" value="Genomic_DNA"/>
</dbReference>
<feature type="transmembrane region" description="Helical" evidence="1">
    <location>
        <begin position="440"/>
        <end position="458"/>
    </location>
</feature>
<keyword evidence="3" id="KW-1185">Reference proteome</keyword>
<feature type="transmembrane region" description="Helical" evidence="1">
    <location>
        <begin position="478"/>
        <end position="496"/>
    </location>
</feature>
<feature type="transmembrane region" description="Helical" evidence="1">
    <location>
        <begin position="335"/>
        <end position="360"/>
    </location>
</feature>
<evidence type="ECO:0000313" key="3">
    <source>
        <dbReference type="Proteomes" id="UP000054524"/>
    </source>
</evidence>
<accession>A0A086J133</accession>
<dbReference type="GeneID" id="77676812"/>
<keyword evidence="1" id="KW-1133">Transmembrane helix</keyword>
<gene>
    <name evidence="2" type="ORF">NESG_01839</name>
</gene>
<name>A0A086J133_NEMA1</name>
<dbReference type="Proteomes" id="UP000054524">
    <property type="component" value="Unassembled WGS sequence"/>
</dbReference>
<evidence type="ECO:0000256" key="1">
    <source>
        <dbReference type="SAM" id="Phobius"/>
    </source>
</evidence>
<keyword evidence="1" id="KW-0472">Membrane</keyword>
<keyword evidence="1" id="KW-0812">Transmembrane</keyword>
<feature type="transmembrane region" description="Helical" evidence="1">
    <location>
        <begin position="372"/>
        <end position="392"/>
    </location>
</feature>
<comment type="caution">
    <text evidence="2">The sequence shown here is derived from an EMBL/GenBank/DDBJ whole genome shotgun (WGS) entry which is preliminary data.</text>
</comment>
<dbReference type="AlphaFoldDB" id="A0A086J133"/>
<feature type="transmembrane region" description="Helical" evidence="1">
    <location>
        <begin position="412"/>
        <end position="433"/>
    </location>
</feature>
<evidence type="ECO:0000313" key="2">
    <source>
        <dbReference type="EMBL" id="KFG25851.1"/>
    </source>
</evidence>
<organism evidence="2 3">
    <name type="scientific">Nematocida ausubeli (strain ATCC PRA-371 / ERTm2)</name>
    <name type="common">Nematode killer fungus</name>
    <dbReference type="NCBI Taxonomy" id="1913371"/>
    <lineage>
        <taxon>Eukaryota</taxon>
        <taxon>Fungi</taxon>
        <taxon>Fungi incertae sedis</taxon>
        <taxon>Microsporidia</taxon>
        <taxon>Nematocida</taxon>
    </lineage>
</organism>
<proteinExistence type="predicted"/>
<dbReference type="HOGENOM" id="CLU_548716_0_0_1"/>
<reference evidence="2 3" key="1">
    <citation type="journal article" date="2014" name="Genome Announc.">
        <title>Genome Sequence of the Microsporidian Species Nematocida sp1 Strain ERTm6 (ATCC PRA-372).</title>
        <authorList>
            <person name="Bakowski M.A."/>
            <person name="Priest M."/>
            <person name="Young S."/>
            <person name="Cuomo C.A."/>
            <person name="Troemel E.R."/>
        </authorList>
    </citation>
    <scope>NUCLEOTIDE SEQUENCE [LARGE SCALE GENOMIC DNA]</scope>
    <source>
        <strain evidence="2 3">ERTm6</strain>
    </source>
</reference>
<dbReference type="RefSeq" id="XP_052904406.1">
    <property type="nucleotide sequence ID" value="XM_053049456.1"/>
</dbReference>
<protein>
    <submittedName>
        <fullName evidence="2">Uncharacterized protein</fullName>
    </submittedName>
</protein>
<sequence>MKRYLLTIHTNPVPKTSKRERIEVEKDIQQILFKSCNAYLVSDKITHAYTYFIDRLRMERTVCLFGAHDQTLQKATALILEHEIKSPRFRVMQLLEQLSRVKATGLHCLKLLDASRNSLISRFNLYKNVYNMEILHDKKRIFNYCKILEKIWEFHRRYKHFLSIVITLSRMLEKCNEEYTKSHVQKAELVKMARACDFYTEVQKVTDRIFTCILNHTEICKGDIKALKGFALYYGELAYVSYGAYGYGSQDLLFLFYEVFEKNGQIKSTHRMNQLLSAMDVYVNRQIILNVYAFQKCRKSLVNINSKDGLITPRALLNTNYSKARYIILPFFHKLSGYAMIFMLILSSIKDINSLAAGLFSSLTDLVKYERVLLLVYLLLKTGMIYASAYFAQINSIIIYSQSLRVKRAISYFIDLLAIVCVLTFSIILKITCNSLQESLSIRTIILFPICMLSLVLVLMDNDLRLPPVFTYHTKKEILLLGLYLFSLGSCTFLRLE</sequence>